<comment type="caution">
    <text evidence="2">The sequence shown here is derived from an EMBL/GenBank/DDBJ whole genome shotgun (WGS) entry which is preliminary data.</text>
</comment>
<proteinExistence type="predicted"/>
<dbReference type="Proteomes" id="UP000198861">
    <property type="component" value="Unassembled WGS sequence"/>
</dbReference>
<dbReference type="PANTHER" id="PTHR30298">
    <property type="entry name" value="H REPEAT-ASSOCIATED PREDICTED TRANSPOSASE"/>
    <property type="match status" value="1"/>
</dbReference>
<dbReference type="EMBL" id="FOKJ01000001">
    <property type="protein sequence ID" value="SFA71406.1"/>
    <property type="molecule type" value="Genomic_DNA"/>
</dbReference>
<sequence length="82" mass="9205">MPSLPMPITDVFVSLADPRQTNKVQHSLAETLTVAVCGILVGADTFEEIQAWAREKLPWLRRYLELPNGIPSHDTFARLFAL</sequence>
<accession>A0A1I0V784</accession>
<dbReference type="RefSeq" id="WP_141107975.1">
    <property type="nucleotide sequence ID" value="NZ_FOKJ01000001.1"/>
</dbReference>
<evidence type="ECO:0000259" key="1">
    <source>
        <dbReference type="Pfam" id="PF13808"/>
    </source>
</evidence>
<dbReference type="InterPro" id="IPR051698">
    <property type="entry name" value="Transposase_11-like"/>
</dbReference>
<feature type="non-terminal residue" evidence="2">
    <location>
        <position position="82"/>
    </location>
</feature>
<gene>
    <name evidence="2" type="ORF">SAMN04244571_00142</name>
</gene>
<name>A0A1I0V784_9GAMM</name>
<feature type="domain" description="H repeat-associated protein N-terminal" evidence="1">
    <location>
        <begin position="10"/>
        <end position="81"/>
    </location>
</feature>
<dbReference type="Pfam" id="PF13808">
    <property type="entry name" value="DDE_Tnp_1_assoc"/>
    <property type="match status" value="1"/>
</dbReference>
<dbReference type="InterPro" id="IPR032806">
    <property type="entry name" value="YbfD_N"/>
</dbReference>
<evidence type="ECO:0000313" key="3">
    <source>
        <dbReference type="Proteomes" id="UP000198861"/>
    </source>
</evidence>
<keyword evidence="3" id="KW-1185">Reference proteome</keyword>
<dbReference type="PANTHER" id="PTHR30298:SF0">
    <property type="entry name" value="PROTEIN YBFL-RELATED"/>
    <property type="match status" value="1"/>
</dbReference>
<organism evidence="2 3">
    <name type="scientific">Azotobacter beijerinckii</name>
    <dbReference type="NCBI Taxonomy" id="170623"/>
    <lineage>
        <taxon>Bacteria</taxon>
        <taxon>Pseudomonadati</taxon>
        <taxon>Pseudomonadota</taxon>
        <taxon>Gammaproteobacteria</taxon>
        <taxon>Pseudomonadales</taxon>
        <taxon>Pseudomonadaceae</taxon>
        <taxon>Azotobacter</taxon>
    </lineage>
</organism>
<reference evidence="2 3" key="1">
    <citation type="submission" date="2016-10" db="EMBL/GenBank/DDBJ databases">
        <authorList>
            <person name="Varghese N."/>
            <person name="Submissions S."/>
        </authorList>
    </citation>
    <scope>NUCLEOTIDE SEQUENCE [LARGE SCALE GENOMIC DNA]</scope>
    <source>
        <strain evidence="2 3">DSM 282</strain>
    </source>
</reference>
<protein>
    <submittedName>
        <fullName evidence="2">DDE_Tnp_1-associated</fullName>
    </submittedName>
</protein>
<evidence type="ECO:0000313" key="2">
    <source>
        <dbReference type="EMBL" id="SFA71406.1"/>
    </source>
</evidence>